<keyword evidence="1" id="KW-0812">Transmembrane</keyword>
<organism evidence="2 3">
    <name type="scientific">Pseudomonas phage UAVern</name>
    <dbReference type="NCBI Taxonomy" id="2856997"/>
    <lineage>
        <taxon>Viruses</taxon>
        <taxon>Duplodnaviria</taxon>
        <taxon>Heunggongvirae</taxon>
        <taxon>Uroviricota</taxon>
        <taxon>Caudoviricetes</taxon>
        <taxon>Vandenendeviridae</taxon>
        <taxon>Gorskivirinae</taxon>
        <taxon>Uavernvirus</taxon>
        <taxon>Uavernvirus uavern</taxon>
    </lineage>
</organism>
<accession>A0A975UWD8</accession>
<proteinExistence type="predicted"/>
<dbReference type="EMBL" id="MZ605293">
    <property type="protein sequence ID" value="QYW06697.1"/>
    <property type="molecule type" value="Genomic_DNA"/>
</dbReference>
<feature type="transmembrane region" description="Helical" evidence="1">
    <location>
        <begin position="7"/>
        <end position="26"/>
    </location>
</feature>
<keyword evidence="1" id="KW-0472">Membrane</keyword>
<name>A0A975UWD8_9CAUD</name>
<keyword evidence="3" id="KW-1185">Reference proteome</keyword>
<evidence type="ECO:0000313" key="2">
    <source>
        <dbReference type="EMBL" id="QYW06697.1"/>
    </source>
</evidence>
<protein>
    <submittedName>
        <fullName evidence="2">Uncharacterized protein</fullName>
    </submittedName>
</protein>
<evidence type="ECO:0000256" key="1">
    <source>
        <dbReference type="SAM" id="Phobius"/>
    </source>
</evidence>
<dbReference type="Proteomes" id="UP001058093">
    <property type="component" value="Segment"/>
</dbReference>
<feature type="transmembrane region" description="Helical" evidence="1">
    <location>
        <begin position="111"/>
        <end position="133"/>
    </location>
</feature>
<evidence type="ECO:0000313" key="3">
    <source>
        <dbReference type="Proteomes" id="UP001058093"/>
    </source>
</evidence>
<reference evidence="2" key="1">
    <citation type="submission" date="2021-07" db="EMBL/GenBank/DDBJ databases">
        <title>Complete genome sequence and phylogenomic analysis of the two lytic bacteriophage isolated from terrestrial biotopes of Antarctica.</title>
        <authorList>
            <person name="Holovan V."/>
            <person name="Rabalski L."/>
            <person name="Zlatohurska M."/>
            <person name="Andriichuk O."/>
            <person name="Budzanivska I."/>
            <person name="Shevchenko O."/>
            <person name="Gupalo A."/>
        </authorList>
    </citation>
    <scope>NUCLEOTIDE SEQUENCE</scope>
</reference>
<keyword evidence="1" id="KW-1133">Transmembrane helix</keyword>
<sequence length="140" mass="16101">MRETMYRLIWMLVWVAVFAGGVALMGSTSKWTKQAPREALMVDAYEAYNESGTPRWTGIFRDKKLNTRFEWPIEPRTFREFTATNTPKDMVVIASRGQVNDPTEPTSKQGFAGGLIFLGIGGFLWNLFAVFFFRDPWRFG</sequence>
<gene>
    <name evidence="2" type="ORF">uav_166</name>
</gene>